<evidence type="ECO:0000313" key="5">
    <source>
        <dbReference type="Proteomes" id="UP001221566"/>
    </source>
</evidence>
<dbReference type="EMBL" id="RBID01000018">
    <property type="protein sequence ID" value="RKQ54855.1"/>
    <property type="molecule type" value="Genomic_DNA"/>
</dbReference>
<sequence length="190" mass="20055">MFTTAQEFSAFGQSQFDKAVRFSGILLASAERLATLQLEMSRKLLAENAQTLKQLSAIKDPKALAEFQTSLTQPSLDKAFAAAREVYDVTLATQTELTSFVEEQVAETNKNVLDVIDRLAKNAPTGSDAAVQALKNIVTSSNAAFESAAKTAKKVGSEFAEASVEAAETSAKAASAAVSRTRKATPSASA</sequence>
<accession>A0A495B5I6</accession>
<proteinExistence type="predicted"/>
<dbReference type="AlphaFoldDB" id="A0A495B5I6"/>
<feature type="domain" description="Phasin" evidence="1">
    <location>
        <begin position="6"/>
        <end position="105"/>
    </location>
</feature>
<protein>
    <submittedName>
        <fullName evidence="3">Phasin family protein</fullName>
    </submittedName>
</protein>
<dbReference type="Pfam" id="PF09361">
    <property type="entry name" value="Phasin_2"/>
    <property type="match status" value="1"/>
</dbReference>
<dbReference type="NCBIfam" id="TIGR01841">
    <property type="entry name" value="phasin"/>
    <property type="match status" value="1"/>
</dbReference>
<evidence type="ECO:0000313" key="3">
    <source>
        <dbReference type="EMBL" id="RKQ54855.1"/>
    </source>
</evidence>
<dbReference type="InterPro" id="IPR018968">
    <property type="entry name" value="Phasin"/>
</dbReference>
<keyword evidence="5" id="KW-1185">Reference proteome</keyword>
<dbReference type="EMBL" id="JAQQKY010000010">
    <property type="protein sequence ID" value="MDC7692269.1"/>
    <property type="molecule type" value="Genomic_DNA"/>
</dbReference>
<organism evidence="3 4">
    <name type="scientific">Vogesella indigofera</name>
    <name type="common">Pseudomonas indigofera</name>
    <dbReference type="NCBI Taxonomy" id="45465"/>
    <lineage>
        <taxon>Bacteria</taxon>
        <taxon>Pseudomonadati</taxon>
        <taxon>Pseudomonadota</taxon>
        <taxon>Betaproteobacteria</taxon>
        <taxon>Neisseriales</taxon>
        <taxon>Chromobacteriaceae</taxon>
        <taxon>Vogesella</taxon>
    </lineage>
</organism>
<dbReference type="Proteomes" id="UP001221566">
    <property type="component" value="Unassembled WGS sequence"/>
</dbReference>
<evidence type="ECO:0000259" key="1">
    <source>
        <dbReference type="Pfam" id="PF09361"/>
    </source>
</evidence>
<comment type="caution">
    <text evidence="3">The sequence shown here is derived from an EMBL/GenBank/DDBJ whole genome shotgun (WGS) entry which is preliminary data.</text>
</comment>
<reference evidence="3 4" key="1">
    <citation type="submission" date="2018-10" db="EMBL/GenBank/DDBJ databases">
        <title>Genomic Encyclopedia of Type Strains, Phase IV (KMG-IV): sequencing the most valuable type-strain genomes for metagenomic binning, comparative biology and taxonomic classification.</title>
        <authorList>
            <person name="Goeker M."/>
        </authorList>
    </citation>
    <scope>NUCLEOTIDE SEQUENCE [LARGE SCALE GENOMIC DNA]</scope>
    <source>
        <strain evidence="3 4">DSM 3303</strain>
    </source>
</reference>
<evidence type="ECO:0000313" key="4">
    <source>
        <dbReference type="Proteomes" id="UP000279384"/>
    </source>
</evidence>
<name>A0A495B5I6_VOGIN</name>
<gene>
    <name evidence="3" type="ORF">C8E02_3117</name>
    <name evidence="2" type="ORF">PQU93_15985</name>
</gene>
<dbReference type="InterPro" id="IPR010127">
    <property type="entry name" value="Phasin_subfam-1"/>
</dbReference>
<dbReference type="RefSeq" id="WP_047966224.1">
    <property type="nucleotide sequence ID" value="NZ_JAQQKY010000010.1"/>
</dbReference>
<dbReference type="Proteomes" id="UP000279384">
    <property type="component" value="Unassembled WGS sequence"/>
</dbReference>
<reference evidence="2 5" key="2">
    <citation type="submission" date="2023-01" db="EMBL/GenBank/DDBJ databases">
        <title>Novel species of the genus Vogesella isolated from rivers.</title>
        <authorList>
            <person name="Lu H."/>
        </authorList>
    </citation>
    <scope>NUCLEOTIDE SEQUENCE [LARGE SCALE GENOMIC DNA]</scope>
    <source>
        <strain evidence="2 5">SH7W</strain>
    </source>
</reference>
<evidence type="ECO:0000313" key="2">
    <source>
        <dbReference type="EMBL" id="MDC7692269.1"/>
    </source>
</evidence>